<dbReference type="PANTHER" id="PTHR13559">
    <property type="entry name" value="INTRACELLULAR TRAFFIC PROTEIN-RELATED"/>
    <property type="match status" value="1"/>
</dbReference>
<organism evidence="3 4">
    <name type="scientific">Lucilia cuprina</name>
    <name type="common">Green bottle fly</name>
    <name type="synonym">Australian sheep blowfly</name>
    <dbReference type="NCBI Taxonomy" id="7375"/>
    <lineage>
        <taxon>Eukaryota</taxon>
        <taxon>Metazoa</taxon>
        <taxon>Ecdysozoa</taxon>
        <taxon>Arthropoda</taxon>
        <taxon>Hexapoda</taxon>
        <taxon>Insecta</taxon>
        <taxon>Pterygota</taxon>
        <taxon>Neoptera</taxon>
        <taxon>Endopterygota</taxon>
        <taxon>Diptera</taxon>
        <taxon>Brachycera</taxon>
        <taxon>Muscomorpha</taxon>
        <taxon>Oestroidea</taxon>
        <taxon>Calliphoridae</taxon>
        <taxon>Luciliinae</taxon>
        <taxon>Lucilia</taxon>
    </lineage>
</organism>
<dbReference type="GO" id="GO:0016192">
    <property type="term" value="P:vesicle-mediated transport"/>
    <property type="evidence" value="ECO:0007669"/>
    <property type="project" value="InterPro"/>
</dbReference>
<evidence type="ECO:0000259" key="2">
    <source>
        <dbReference type="Pfam" id="PF19037"/>
    </source>
</evidence>
<dbReference type="InterPro" id="IPR043972">
    <property type="entry name" value="FUZ/MON1/HPS1_longin_1"/>
</dbReference>
<dbReference type="Pfam" id="PF19036">
    <property type="entry name" value="Fuz_longin_1"/>
    <property type="match status" value="1"/>
</dbReference>
<proteinExistence type="predicted"/>
<accession>A0A0L0BYP9</accession>
<protein>
    <submittedName>
        <fullName evidence="3">Protein fuzzy</fullName>
    </submittedName>
</protein>
<name>A0A0L0BYP9_LUCCU</name>
<feature type="non-terminal residue" evidence="3">
    <location>
        <position position="380"/>
    </location>
</feature>
<keyword evidence="4" id="KW-1185">Reference proteome</keyword>
<gene>
    <name evidence="3" type="ORF">FF38_01736</name>
</gene>
<dbReference type="EMBL" id="JRES01001145">
    <property type="protein sequence ID" value="KNC25150.1"/>
    <property type="molecule type" value="Genomic_DNA"/>
</dbReference>
<feature type="domain" description="FUZ/MON1/HPS1 second Longin" evidence="2">
    <location>
        <begin position="160"/>
        <end position="251"/>
    </location>
</feature>
<dbReference type="InterPro" id="IPR043971">
    <property type="entry name" value="FUZ/MON1/HPS1_longin_2"/>
</dbReference>
<sequence>MSIHLICLTTNGGLPILTRKKGNCENLPFSTIASLNGLHMFFKSLGVSLYTTYASNWTYVWQDFFNTITVIVCSCGISSFTAELLPELIFGAFSLFISKDEMSHPSLLEKLKKESKNYLRLIDGILDTCVSQFLGFSNCLLSTENAQMLQFLNEEFSTQCGSLFCSLVVGHKIAVATEGWWDLDIIDRQLLLLFLQTSSSLQNDVVVYLPKKSPNVAYRFVTLSLSANSALCVICGAEPTLRSLHEISENTFRGESNLIHSMERSIPGGLPEHIGLDSGIVAVIIANIMTRKCVFSSNIHHSASTTRYLGDFHNMDVLKTFFDDSFSNALYFKSNTTTNNICELSSQYWSLDTHKCISHFDLNNNIVCLLFISSIPMHTM</sequence>
<dbReference type="PANTHER" id="PTHR13559:SF1">
    <property type="entry name" value="PROTEIN FUZZY HOMOLOG"/>
    <property type="match status" value="1"/>
</dbReference>
<feature type="domain" description="FUZ/MON1/HPS1 first Longin" evidence="1">
    <location>
        <begin position="4"/>
        <end position="123"/>
    </location>
</feature>
<dbReference type="AlphaFoldDB" id="A0A0L0BYP9"/>
<dbReference type="OMA" id="ILTESWA"/>
<dbReference type="Pfam" id="PF19037">
    <property type="entry name" value="Fuz_longin_2"/>
    <property type="match status" value="1"/>
</dbReference>
<reference evidence="3 4" key="1">
    <citation type="journal article" date="2015" name="Nat. Commun.">
        <title>Lucilia cuprina genome unlocks parasitic fly biology to underpin future interventions.</title>
        <authorList>
            <person name="Anstead C.A."/>
            <person name="Korhonen P.K."/>
            <person name="Young N.D."/>
            <person name="Hall R.S."/>
            <person name="Jex A.R."/>
            <person name="Murali S.C."/>
            <person name="Hughes D.S."/>
            <person name="Lee S.F."/>
            <person name="Perry T."/>
            <person name="Stroehlein A.J."/>
            <person name="Ansell B.R."/>
            <person name="Breugelmans B."/>
            <person name="Hofmann A."/>
            <person name="Qu J."/>
            <person name="Dugan S."/>
            <person name="Lee S.L."/>
            <person name="Chao H."/>
            <person name="Dinh H."/>
            <person name="Han Y."/>
            <person name="Doddapaneni H.V."/>
            <person name="Worley K.C."/>
            <person name="Muzny D.M."/>
            <person name="Ioannidis P."/>
            <person name="Waterhouse R.M."/>
            <person name="Zdobnov E.M."/>
            <person name="James P.J."/>
            <person name="Bagnall N.H."/>
            <person name="Kotze A.C."/>
            <person name="Gibbs R.A."/>
            <person name="Richards S."/>
            <person name="Batterham P."/>
            <person name="Gasser R.B."/>
        </authorList>
    </citation>
    <scope>NUCLEOTIDE SEQUENCE [LARGE SCALE GENOMIC DNA]</scope>
    <source>
        <strain evidence="3 4">LS</strain>
        <tissue evidence="3">Full body</tissue>
    </source>
</reference>
<dbReference type="GO" id="GO:1905515">
    <property type="term" value="P:non-motile cilium assembly"/>
    <property type="evidence" value="ECO:0007669"/>
    <property type="project" value="TreeGrafter"/>
</dbReference>
<dbReference type="InterPro" id="IPR026069">
    <property type="entry name" value="Fuzzy"/>
</dbReference>
<comment type="caution">
    <text evidence="3">The sequence shown here is derived from an EMBL/GenBank/DDBJ whole genome shotgun (WGS) entry which is preliminary data.</text>
</comment>
<evidence type="ECO:0000313" key="3">
    <source>
        <dbReference type="EMBL" id="KNC25150.1"/>
    </source>
</evidence>
<evidence type="ECO:0000313" key="4">
    <source>
        <dbReference type="Proteomes" id="UP000037069"/>
    </source>
</evidence>
<dbReference type="OrthoDB" id="74835at2759"/>
<dbReference type="Proteomes" id="UP000037069">
    <property type="component" value="Unassembled WGS sequence"/>
</dbReference>
<evidence type="ECO:0000259" key="1">
    <source>
        <dbReference type="Pfam" id="PF19036"/>
    </source>
</evidence>